<gene>
    <name evidence="15" type="primary">CDH23</name>
    <name evidence="15" type="ORF">g.86348</name>
</gene>
<dbReference type="FunFam" id="2.60.40.60:FF:000118">
    <property type="entry name" value="protocadherin Fat 4"/>
    <property type="match status" value="1"/>
</dbReference>
<proteinExistence type="predicted"/>
<evidence type="ECO:0000256" key="12">
    <source>
        <dbReference type="PROSITE-ProRule" id="PRU00043"/>
    </source>
</evidence>
<keyword evidence="3 13" id="KW-0812">Transmembrane</keyword>
<feature type="domain" description="Cadherin" evidence="14">
    <location>
        <begin position="1571"/>
        <end position="1704"/>
    </location>
</feature>
<evidence type="ECO:0000256" key="8">
    <source>
        <dbReference type="ARBA" id="ARBA00022989"/>
    </source>
</evidence>
<evidence type="ECO:0000256" key="7">
    <source>
        <dbReference type="ARBA" id="ARBA00022889"/>
    </source>
</evidence>
<evidence type="ECO:0000256" key="9">
    <source>
        <dbReference type="ARBA" id="ARBA00023136"/>
    </source>
</evidence>
<sequence>VFPREPPVFTRPVEVREWRRIQLGVKTVGRGRHQSALPRVLPSQGTSSVSEEVIQTRWDKTRVAVLRETEYDSETVSGRTHASLIRSFNQDRMWAGVLAVLLGVTAGSYSAVNNAPQFIPGGDMAKFSLPEDTKVGTPVYRLQGSDPEGAPVHYSISGQHFEVDRTTGIVSLIKPLDRETNDIIEVIISITDESVGGAEPNTVSLRREIPVMDVNDNAPEFHGRPYSVVLSENIKSGSVIYSNITVLDADAAHNAEIFIDCVTGGCDTFAVTTEKIGDGHYRGSLSLKKPLDYEMTSSYSLTLRASDLSTTNPLMATANVAISVKDVQDQPPVFLNAPYSASLQENTSPGFQVLQIKAKDGDSGDPRPVLLTIEGDTLNYFKLVKNTLVTNQKPVDREHPLVLQNGGVYTFTVKATELINNELPGDFSEERVTIVVTDVDDQIPEFNLPVFEINVSENIAIGTPLPGLNMVVSDRDLGENSRYSLAIKSSDRRALQWFDVEPSEAYGRTPVVVRMKDNASLDFDSGVKQVQFSVAAYVLTKEGEKLEVSSSDVVVNILDANDNSPIFSQPSYTFSVPENLPIGSQIAEIKATDNDSGDFGKVSYSLRGFGINKFSTDPVNGNIYLTSKLDYEKQKSYSLSLEARDGGGKVSTVSVLVVLTDVNDNPPAWESNQYQRTVREGATSFQPQFSLRALDSDNDGRSQIRYKILTSNSDVLEVDEETGEVRIVSPVSSSHTSRGQYEMVVRAFDDGTPPLHSDVPVFVRVGVPGNQRPVFRGVPYNVTIPETSETGDVVVAVRATDPDGPDTAVHYKIANGADNFQINQTSGVISVAPAAILDPDITLTSRYAVTVLAIDNGSPVRETAQTTVTVNIKDINNKAPYFLADANYVRHISEKTDIGKNVITVKAIDKDSDSELEYRISDVRAMHKTGVPVNEGSTYDFTKSFVIDSNTGDIKVNSHLNYQAAAVIILTVECRDKNAAVDPDSQHASVEVTLYIQAYDEQNPQFTVGGWTAIEPVVNVTVQEEKPIGSSILQLSAIDPTDSSSITRFSLVPPVPPAITMDPSGNVEIMQRIDYETMVEKTIAFRVEAYSNDGLRSSVAQIILNVEDINDHTPEFTQNVYNGKVLESASNGTVVLQIKANDEDKANTSTGFGDIVYSLSGESHQMFEINPTTGLIVVSKKGRIDREVQSVLRLVAVAADTPQGGANQRKSTVPVVIEVEDVNDNKPLFAMSEYSAVVLENVLKGTSVINVTATDADSGPGGTVEYEIVHDTEASGLFVINKNTGEITTRILLTGKGRIDPYSVTVRALDQGEPSLFSDVTVKILVGDVVANDGIPTFVHPTLDEMAYISENSSIGSPVFRAIASDPDDPNSAEGQVRYSFLQDGMDSLAFKIDPVTGLITTNDYLDREVKSNYTVILIAQDSGLVPQHATRQLRISVTDIDDNKPVFKRSIDEAPTEFSILEESPVGTMVGIITAVDIDVGENAKIDYLITYGNEDNLFSLTRLDNNSAVLNISGRIDRESCGEHLITVKCFKASTKPSSLRKIYNRQDLSELQIRLKVIDIDDNIPSFVKQNMTVGVRVNVAVDTLLHTVNAVDEDVDAEPVLYEIESIQFTPPSGVHRSIPANVSLFNLFSLDNRTGEIRTAANMADFYDGYFTIKVSASNREPDGRAFTDVKVYVVRDRGLMKFVFSVPPGEVRMALPDFKAEVEQVLGNPVALNIYDTQFLSKRDGSLDFSATSSCFQLVGARTFDIKEMERIMSLESNPKMEALYKKYNVQSVQRCAPFLAKAEVTWVQLCVLGIAAFIGVASVISGCVLCCSYNRWQRIR</sequence>
<reference evidence="15" key="1">
    <citation type="journal article" date="2016" name="Gigascience">
        <title>De novo construction of an expanded transcriptome assembly for the western tarnished plant bug, Lygus hesperus.</title>
        <authorList>
            <person name="Tassone E.E."/>
            <person name="Geib S.M."/>
            <person name="Hall B."/>
            <person name="Fabrick J.A."/>
            <person name="Brent C.S."/>
            <person name="Hull J.J."/>
        </authorList>
    </citation>
    <scope>NUCLEOTIDE SEQUENCE</scope>
</reference>
<dbReference type="FunFam" id="2.60.40.60:FF:000033">
    <property type="entry name" value="FAT atypical cadherin 1"/>
    <property type="match status" value="2"/>
</dbReference>
<evidence type="ECO:0000256" key="4">
    <source>
        <dbReference type="ARBA" id="ARBA00022729"/>
    </source>
</evidence>
<dbReference type="InterPro" id="IPR020894">
    <property type="entry name" value="Cadherin_CS"/>
</dbReference>
<dbReference type="InterPro" id="IPR039808">
    <property type="entry name" value="Cadherin"/>
</dbReference>
<keyword evidence="6 12" id="KW-0106">Calcium</keyword>
<accession>A0A146LSS7</accession>
<dbReference type="GO" id="GO:0016477">
    <property type="term" value="P:cell migration"/>
    <property type="evidence" value="ECO:0007669"/>
    <property type="project" value="TreeGrafter"/>
</dbReference>
<dbReference type="Gene3D" id="2.60.40.60">
    <property type="entry name" value="Cadherins"/>
    <property type="match status" value="14"/>
</dbReference>
<dbReference type="InterPro" id="IPR002126">
    <property type="entry name" value="Cadherin-like_dom"/>
</dbReference>
<organism evidence="15">
    <name type="scientific">Lygus hesperus</name>
    <name type="common">Western plant bug</name>
    <dbReference type="NCBI Taxonomy" id="30085"/>
    <lineage>
        <taxon>Eukaryota</taxon>
        <taxon>Metazoa</taxon>
        <taxon>Ecdysozoa</taxon>
        <taxon>Arthropoda</taxon>
        <taxon>Hexapoda</taxon>
        <taxon>Insecta</taxon>
        <taxon>Pterygota</taxon>
        <taxon>Neoptera</taxon>
        <taxon>Paraneoptera</taxon>
        <taxon>Hemiptera</taxon>
        <taxon>Heteroptera</taxon>
        <taxon>Panheteroptera</taxon>
        <taxon>Cimicomorpha</taxon>
        <taxon>Miridae</taxon>
        <taxon>Mirini</taxon>
        <taxon>Lygus</taxon>
    </lineage>
</organism>
<keyword evidence="11" id="KW-0325">Glycoprotein</keyword>
<dbReference type="Pfam" id="PF00028">
    <property type="entry name" value="Cadherin"/>
    <property type="match status" value="10"/>
</dbReference>
<dbReference type="PROSITE" id="PS00232">
    <property type="entry name" value="CADHERIN_1"/>
    <property type="match status" value="5"/>
</dbReference>
<dbReference type="GO" id="GO:0030154">
    <property type="term" value="P:cell differentiation"/>
    <property type="evidence" value="ECO:0007669"/>
    <property type="project" value="UniProtKB-ARBA"/>
</dbReference>
<evidence type="ECO:0000256" key="6">
    <source>
        <dbReference type="ARBA" id="ARBA00022837"/>
    </source>
</evidence>
<keyword evidence="9 13" id="KW-0472">Membrane</keyword>
<dbReference type="PANTHER" id="PTHR24027:SF442">
    <property type="entry name" value="PROTOCADHERIN-15 ISOFORM X1"/>
    <property type="match status" value="1"/>
</dbReference>
<feature type="domain" description="Cadherin" evidence="14">
    <location>
        <begin position="447"/>
        <end position="567"/>
    </location>
</feature>
<evidence type="ECO:0000256" key="10">
    <source>
        <dbReference type="ARBA" id="ARBA00023157"/>
    </source>
</evidence>
<dbReference type="GO" id="GO:0007163">
    <property type="term" value="P:establishment or maintenance of cell polarity"/>
    <property type="evidence" value="ECO:0007669"/>
    <property type="project" value="UniProtKB-ARBA"/>
</dbReference>
<dbReference type="GO" id="GO:0008104">
    <property type="term" value="P:intracellular protein localization"/>
    <property type="evidence" value="ECO:0007669"/>
    <property type="project" value="UniProtKB-ARBA"/>
</dbReference>
<feature type="domain" description="Cadherin" evidence="14">
    <location>
        <begin position="568"/>
        <end position="669"/>
    </location>
</feature>
<feature type="domain" description="Cadherin" evidence="14">
    <location>
        <begin position="335"/>
        <end position="446"/>
    </location>
</feature>
<keyword evidence="2" id="KW-0245">EGF-like domain</keyword>
<dbReference type="GO" id="GO:0016342">
    <property type="term" value="C:catenin complex"/>
    <property type="evidence" value="ECO:0007669"/>
    <property type="project" value="TreeGrafter"/>
</dbReference>
<feature type="domain" description="Cadherin" evidence="14">
    <location>
        <begin position="1453"/>
        <end position="1570"/>
    </location>
</feature>
<dbReference type="GO" id="GO:0045296">
    <property type="term" value="F:cadherin binding"/>
    <property type="evidence" value="ECO:0007669"/>
    <property type="project" value="TreeGrafter"/>
</dbReference>
<keyword evidence="4" id="KW-0732">Signal</keyword>
<feature type="domain" description="Cadherin" evidence="14">
    <location>
        <begin position="670"/>
        <end position="775"/>
    </location>
</feature>
<evidence type="ECO:0000313" key="15">
    <source>
        <dbReference type="EMBL" id="JAQ10844.1"/>
    </source>
</evidence>
<dbReference type="InterPro" id="IPR015919">
    <property type="entry name" value="Cadherin-like_sf"/>
</dbReference>
<keyword evidence="8 13" id="KW-1133">Transmembrane helix</keyword>
<evidence type="ECO:0000256" key="11">
    <source>
        <dbReference type="ARBA" id="ARBA00023180"/>
    </source>
</evidence>
<dbReference type="FunFam" id="2.60.40.60:FF:000020">
    <property type="entry name" value="Dachsous cadherin-related 1b"/>
    <property type="match status" value="1"/>
</dbReference>
<feature type="domain" description="Cadherin" evidence="14">
    <location>
        <begin position="1117"/>
        <end position="1229"/>
    </location>
</feature>
<evidence type="ECO:0000256" key="5">
    <source>
        <dbReference type="ARBA" id="ARBA00022737"/>
    </source>
</evidence>
<dbReference type="PANTHER" id="PTHR24027">
    <property type="entry name" value="CADHERIN-23"/>
    <property type="match status" value="1"/>
</dbReference>
<evidence type="ECO:0000256" key="1">
    <source>
        <dbReference type="ARBA" id="ARBA00004251"/>
    </source>
</evidence>
<evidence type="ECO:0000256" key="2">
    <source>
        <dbReference type="ARBA" id="ARBA00022536"/>
    </source>
</evidence>
<feature type="domain" description="Cadherin" evidence="14">
    <location>
        <begin position="776"/>
        <end position="882"/>
    </location>
</feature>
<dbReference type="GO" id="GO:0005509">
    <property type="term" value="F:calcium ion binding"/>
    <property type="evidence" value="ECO:0007669"/>
    <property type="project" value="UniProtKB-UniRule"/>
</dbReference>
<dbReference type="PROSITE" id="PS50268">
    <property type="entry name" value="CADHERIN_2"/>
    <property type="match status" value="14"/>
</dbReference>
<dbReference type="GO" id="GO:0048589">
    <property type="term" value="P:developmental growth"/>
    <property type="evidence" value="ECO:0007669"/>
    <property type="project" value="UniProtKB-ARBA"/>
</dbReference>
<comment type="subcellular location">
    <subcellularLocation>
        <location evidence="1">Cell membrane</location>
        <topology evidence="1">Single-pass type I membrane protein</topology>
    </subcellularLocation>
</comment>
<dbReference type="GO" id="GO:0007156">
    <property type="term" value="P:homophilic cell adhesion via plasma membrane adhesion molecules"/>
    <property type="evidence" value="ECO:0007669"/>
    <property type="project" value="InterPro"/>
</dbReference>
<feature type="non-terminal residue" evidence="15">
    <location>
        <position position="1"/>
    </location>
</feature>
<dbReference type="GO" id="GO:0008013">
    <property type="term" value="F:beta-catenin binding"/>
    <property type="evidence" value="ECO:0007669"/>
    <property type="project" value="TreeGrafter"/>
</dbReference>
<protein>
    <submittedName>
        <fullName evidence="15">Cadherin-23</fullName>
    </submittedName>
</protein>
<dbReference type="SMART" id="SM00112">
    <property type="entry name" value="CA"/>
    <property type="match status" value="13"/>
</dbReference>
<feature type="domain" description="Cadherin" evidence="14">
    <location>
        <begin position="127"/>
        <end position="221"/>
    </location>
</feature>
<feature type="domain" description="Cadherin" evidence="14">
    <location>
        <begin position="884"/>
        <end position="1006"/>
    </location>
</feature>
<keyword evidence="7" id="KW-0130">Cell adhesion</keyword>
<feature type="domain" description="Cadherin" evidence="14">
    <location>
        <begin position="1230"/>
        <end position="1338"/>
    </location>
</feature>
<evidence type="ECO:0000256" key="3">
    <source>
        <dbReference type="ARBA" id="ARBA00022692"/>
    </source>
</evidence>
<keyword evidence="10" id="KW-1015">Disulfide bond</keyword>
<keyword evidence="5" id="KW-0677">Repeat</keyword>
<dbReference type="SUPFAM" id="SSF49313">
    <property type="entry name" value="Cadherin-like"/>
    <property type="match status" value="14"/>
</dbReference>
<dbReference type="FunFam" id="2.60.40.60:FF:000039">
    <property type="entry name" value="FAT atypical cadherin 3"/>
    <property type="match status" value="1"/>
</dbReference>
<feature type="domain" description="Cadherin" evidence="14">
    <location>
        <begin position="222"/>
        <end position="334"/>
    </location>
</feature>
<feature type="domain" description="Cadherin" evidence="14">
    <location>
        <begin position="1014"/>
        <end position="1116"/>
    </location>
</feature>
<dbReference type="FunFam" id="2.60.40.60:FF:000296">
    <property type="entry name" value="Cadherin 74A, isoform A"/>
    <property type="match status" value="1"/>
</dbReference>
<dbReference type="GO" id="GO:0048731">
    <property type="term" value="P:system development"/>
    <property type="evidence" value="ECO:0007669"/>
    <property type="project" value="UniProtKB-ARBA"/>
</dbReference>
<dbReference type="GO" id="GO:0001736">
    <property type="term" value="P:establishment of planar polarity"/>
    <property type="evidence" value="ECO:0007669"/>
    <property type="project" value="UniProtKB-ARBA"/>
</dbReference>
<dbReference type="EMBL" id="GDHC01007785">
    <property type="protein sequence ID" value="JAQ10844.1"/>
    <property type="molecule type" value="Transcribed_RNA"/>
</dbReference>
<name>A0A146LSS7_LYGHE</name>
<dbReference type="PRINTS" id="PR00205">
    <property type="entry name" value="CADHERIN"/>
</dbReference>
<evidence type="ECO:0000256" key="13">
    <source>
        <dbReference type="SAM" id="Phobius"/>
    </source>
</evidence>
<feature type="transmembrane region" description="Helical" evidence="13">
    <location>
        <begin position="1793"/>
        <end position="1818"/>
    </location>
</feature>
<dbReference type="FunFam" id="2.60.40.60:FF:000168">
    <property type="entry name" value="Cadherin-related family member 2"/>
    <property type="match status" value="1"/>
</dbReference>
<feature type="domain" description="Cadherin" evidence="14">
    <location>
        <begin position="1349"/>
        <end position="1448"/>
    </location>
</feature>
<dbReference type="GO" id="GO:0048513">
    <property type="term" value="P:animal organ development"/>
    <property type="evidence" value="ECO:0007669"/>
    <property type="project" value="UniProtKB-ARBA"/>
</dbReference>
<dbReference type="CDD" id="cd11304">
    <property type="entry name" value="Cadherin_repeat"/>
    <property type="match status" value="13"/>
</dbReference>
<evidence type="ECO:0000259" key="14">
    <source>
        <dbReference type="PROSITE" id="PS50268"/>
    </source>
</evidence>